<evidence type="ECO:0000256" key="1">
    <source>
        <dbReference type="SAM" id="MobiDB-lite"/>
    </source>
</evidence>
<protein>
    <submittedName>
        <fullName evidence="2">Uncharacterized protein</fullName>
    </submittedName>
</protein>
<dbReference type="EnsemblMetazoa" id="AMEC015084-RA">
    <property type="protein sequence ID" value="AMEC015084-PA"/>
    <property type="gene ID" value="AMEC015084"/>
</dbReference>
<dbReference type="Proteomes" id="UP000075902">
    <property type="component" value="Unassembled WGS sequence"/>
</dbReference>
<sequence>MTTFLTTSHTPSVPFVQATISSISGGNMRASEEEQKAPMSEMKAPSTIMMRNTISQRTGWWRASGSRLSTIGHMIMMATKNCSAYPSSTPVAIISFTLSASLKRKICKPALSPVPGEAERGEQQDDEGAADVEHAERFAKVGRMLHLVLQRQHQRDALEREDRGTVEQGQLLEPADQVPFADRGQLLERVVERDADAERHEDVGGERAVGQELQLGDDGRQHDRHDQQRHVQVHVQHEPVPVRDLLEVGADKHEVDAAEAELRHADEDVDRALHRGGPRPHRRRPVREAERYRVGKVERFRDGRDRVRQLLLARCRRLAVGGARPLGRLLLELAGLHQRGTVEQHVLAVHAHETDEQGQHGRQQQATVLERVAHRVAARADVALEQVHHRLRVARLVVRLDALRRNDVLGVIVPGPLAMMMVPGVVPHVTTRRHVLELLERPATVRTVERWLLPTVRCLRIPVGELVRLHRPIDTRRSVTILHGDCHRHLAQLRLQAKPSKQQSVRNSEVTMEC</sequence>
<proteinExistence type="predicted"/>
<feature type="compositionally biased region" description="Basic and acidic residues" evidence="1">
    <location>
        <begin position="194"/>
        <end position="205"/>
    </location>
</feature>
<feature type="region of interest" description="Disordered" evidence="1">
    <location>
        <begin position="111"/>
        <end position="131"/>
    </location>
</feature>
<accession>A0A182U724</accession>
<evidence type="ECO:0000313" key="3">
    <source>
        <dbReference type="Proteomes" id="UP000075902"/>
    </source>
</evidence>
<keyword evidence="3" id="KW-1185">Reference proteome</keyword>
<reference evidence="3" key="1">
    <citation type="submission" date="2014-01" db="EMBL/GenBank/DDBJ databases">
        <title>The Genome Sequence of Anopheles melas CM1001059_A (V2).</title>
        <authorList>
            <consortium name="The Broad Institute Genomics Platform"/>
            <person name="Neafsey D.E."/>
            <person name="Besansky N."/>
            <person name="Howell P."/>
            <person name="Walton C."/>
            <person name="Young S.K."/>
            <person name="Zeng Q."/>
            <person name="Gargeya S."/>
            <person name="Fitzgerald M."/>
            <person name="Haas B."/>
            <person name="Abouelleil A."/>
            <person name="Allen A.W."/>
            <person name="Alvarado L."/>
            <person name="Arachchi H.M."/>
            <person name="Berlin A.M."/>
            <person name="Chapman S.B."/>
            <person name="Gainer-Dewar J."/>
            <person name="Goldberg J."/>
            <person name="Griggs A."/>
            <person name="Gujja S."/>
            <person name="Hansen M."/>
            <person name="Howarth C."/>
            <person name="Imamovic A."/>
            <person name="Ireland A."/>
            <person name="Larimer J."/>
            <person name="McCowan C."/>
            <person name="Murphy C."/>
            <person name="Pearson M."/>
            <person name="Poon T.W."/>
            <person name="Priest M."/>
            <person name="Roberts A."/>
            <person name="Saif S."/>
            <person name="Shea T."/>
            <person name="Sisk P."/>
            <person name="Sykes S."/>
            <person name="Wortman J."/>
            <person name="Nusbaum C."/>
            <person name="Birren B."/>
        </authorList>
    </citation>
    <scope>NUCLEOTIDE SEQUENCE [LARGE SCALE GENOMIC DNA]</scope>
    <source>
        <strain evidence="3">CM1001059</strain>
    </source>
</reference>
<evidence type="ECO:0000313" key="2">
    <source>
        <dbReference type="EnsemblMetazoa" id="AMEC015084-PA"/>
    </source>
</evidence>
<feature type="compositionally biased region" description="Basic and acidic residues" evidence="1">
    <location>
        <begin position="154"/>
        <end position="165"/>
    </location>
</feature>
<feature type="region of interest" description="Disordered" evidence="1">
    <location>
        <begin position="194"/>
        <end position="226"/>
    </location>
</feature>
<reference evidence="2" key="2">
    <citation type="submission" date="2020-05" db="UniProtKB">
        <authorList>
            <consortium name="EnsemblMetazoa"/>
        </authorList>
    </citation>
    <scope>IDENTIFICATION</scope>
    <source>
        <strain evidence="2">CM1001059</strain>
    </source>
</reference>
<dbReference type="AlphaFoldDB" id="A0A182U724"/>
<name>A0A182U724_9DIPT</name>
<organism evidence="2 3">
    <name type="scientific">Anopheles melas</name>
    <dbReference type="NCBI Taxonomy" id="34690"/>
    <lineage>
        <taxon>Eukaryota</taxon>
        <taxon>Metazoa</taxon>
        <taxon>Ecdysozoa</taxon>
        <taxon>Arthropoda</taxon>
        <taxon>Hexapoda</taxon>
        <taxon>Insecta</taxon>
        <taxon>Pterygota</taxon>
        <taxon>Neoptera</taxon>
        <taxon>Endopterygota</taxon>
        <taxon>Diptera</taxon>
        <taxon>Nematocera</taxon>
        <taxon>Culicoidea</taxon>
        <taxon>Culicidae</taxon>
        <taxon>Anophelinae</taxon>
        <taxon>Anopheles</taxon>
    </lineage>
</organism>
<feature type="compositionally biased region" description="Basic and acidic residues" evidence="1">
    <location>
        <begin position="217"/>
        <end position="226"/>
    </location>
</feature>
<dbReference type="VEuPathDB" id="VectorBase:AMEC015084"/>
<feature type="region of interest" description="Disordered" evidence="1">
    <location>
        <begin position="154"/>
        <end position="179"/>
    </location>
</feature>